<dbReference type="Pfam" id="PF03004">
    <property type="entry name" value="Transposase_24"/>
    <property type="match status" value="1"/>
</dbReference>
<keyword evidence="2" id="KW-1185">Reference proteome</keyword>
<evidence type="ECO:0000313" key="1">
    <source>
        <dbReference type="EMBL" id="GKV11847.1"/>
    </source>
</evidence>
<comment type="caution">
    <text evidence="1">The sequence shown here is derived from an EMBL/GenBank/DDBJ whole genome shotgun (WGS) entry which is preliminary data.</text>
</comment>
<name>A0AAV5JE73_9ROSI</name>
<dbReference type="Proteomes" id="UP001054252">
    <property type="component" value="Unassembled WGS sequence"/>
</dbReference>
<dbReference type="PANTHER" id="PTHR33144">
    <property type="entry name" value="OS10G0409366 PROTEIN-RELATED"/>
    <property type="match status" value="1"/>
</dbReference>
<accession>A0AAV5JE73</accession>
<sequence length="212" mass="24008">MYEKINDPRVDKEQFEVLVEYWRSEKGEKISQQNKENRLKLEEPHCLGTKTFARFVNEKESSVEGRKLSRAELYIQSRTKKEGGPVSEKASQVMEQLKNYMSESTSSANALEESTSWQDDVFSKVKGSDKKGRVRCLGKVPTSKKSIPSTSANGNVEERLSEVENMLSGLMQLVKARFPDENITDILQAANQLGAANRLDREVNFFCSTITT</sequence>
<dbReference type="EMBL" id="BPVZ01000035">
    <property type="protein sequence ID" value="GKV11847.1"/>
    <property type="molecule type" value="Genomic_DNA"/>
</dbReference>
<protein>
    <submittedName>
        <fullName evidence="1">Uncharacterized protein</fullName>
    </submittedName>
</protein>
<proteinExistence type="predicted"/>
<evidence type="ECO:0000313" key="2">
    <source>
        <dbReference type="Proteomes" id="UP001054252"/>
    </source>
</evidence>
<dbReference type="AlphaFoldDB" id="A0AAV5JE73"/>
<organism evidence="1 2">
    <name type="scientific">Rubroshorea leprosula</name>
    <dbReference type="NCBI Taxonomy" id="152421"/>
    <lineage>
        <taxon>Eukaryota</taxon>
        <taxon>Viridiplantae</taxon>
        <taxon>Streptophyta</taxon>
        <taxon>Embryophyta</taxon>
        <taxon>Tracheophyta</taxon>
        <taxon>Spermatophyta</taxon>
        <taxon>Magnoliopsida</taxon>
        <taxon>eudicotyledons</taxon>
        <taxon>Gunneridae</taxon>
        <taxon>Pentapetalae</taxon>
        <taxon>rosids</taxon>
        <taxon>malvids</taxon>
        <taxon>Malvales</taxon>
        <taxon>Dipterocarpaceae</taxon>
        <taxon>Rubroshorea</taxon>
    </lineage>
</organism>
<dbReference type="InterPro" id="IPR004252">
    <property type="entry name" value="Probable_transposase_24"/>
</dbReference>
<dbReference type="PANTHER" id="PTHR33144:SF45">
    <property type="entry name" value="TRANSPOSASE TNP1_EN_SPM-LIKE DOMAIN-CONTAINING PROTEIN"/>
    <property type="match status" value="1"/>
</dbReference>
<reference evidence="1 2" key="1">
    <citation type="journal article" date="2021" name="Commun. Biol.">
        <title>The genome of Shorea leprosula (Dipterocarpaceae) highlights the ecological relevance of drought in aseasonal tropical rainforests.</title>
        <authorList>
            <person name="Ng K.K.S."/>
            <person name="Kobayashi M.J."/>
            <person name="Fawcett J.A."/>
            <person name="Hatakeyama M."/>
            <person name="Paape T."/>
            <person name="Ng C.H."/>
            <person name="Ang C.C."/>
            <person name="Tnah L.H."/>
            <person name="Lee C.T."/>
            <person name="Nishiyama T."/>
            <person name="Sese J."/>
            <person name="O'Brien M.J."/>
            <person name="Copetti D."/>
            <person name="Mohd Noor M.I."/>
            <person name="Ong R.C."/>
            <person name="Putra M."/>
            <person name="Sireger I.Z."/>
            <person name="Indrioko S."/>
            <person name="Kosugi Y."/>
            <person name="Izuno A."/>
            <person name="Isagi Y."/>
            <person name="Lee S.L."/>
            <person name="Shimizu K.K."/>
        </authorList>
    </citation>
    <scope>NUCLEOTIDE SEQUENCE [LARGE SCALE GENOMIC DNA]</scope>
    <source>
        <strain evidence="1">214</strain>
    </source>
</reference>
<gene>
    <name evidence="1" type="ORF">SLEP1_g23066</name>
</gene>